<feature type="region of interest" description="Disordered" evidence="1">
    <location>
        <begin position="1"/>
        <end position="23"/>
    </location>
</feature>
<organism evidence="2">
    <name type="scientific">Alexandrium monilatum</name>
    <dbReference type="NCBI Taxonomy" id="311494"/>
    <lineage>
        <taxon>Eukaryota</taxon>
        <taxon>Sar</taxon>
        <taxon>Alveolata</taxon>
        <taxon>Dinophyceae</taxon>
        <taxon>Gonyaulacales</taxon>
        <taxon>Pyrocystaceae</taxon>
        <taxon>Alexandrium</taxon>
    </lineage>
</organism>
<dbReference type="EMBL" id="HBNR01060722">
    <property type="protein sequence ID" value="CAE4629705.1"/>
    <property type="molecule type" value="Transcribed_RNA"/>
</dbReference>
<protein>
    <submittedName>
        <fullName evidence="2">Uncharacterized protein</fullName>
    </submittedName>
</protein>
<name>A0A7S4RZN0_9DINO</name>
<reference evidence="2" key="1">
    <citation type="submission" date="2021-01" db="EMBL/GenBank/DDBJ databases">
        <authorList>
            <person name="Corre E."/>
            <person name="Pelletier E."/>
            <person name="Niang G."/>
            <person name="Scheremetjew M."/>
            <person name="Finn R."/>
            <person name="Kale V."/>
            <person name="Holt S."/>
            <person name="Cochrane G."/>
            <person name="Meng A."/>
            <person name="Brown T."/>
            <person name="Cohen L."/>
        </authorList>
    </citation>
    <scope>NUCLEOTIDE SEQUENCE</scope>
    <source>
        <strain evidence="2">CCMP3105</strain>
    </source>
</reference>
<feature type="region of interest" description="Disordered" evidence="1">
    <location>
        <begin position="124"/>
        <end position="143"/>
    </location>
</feature>
<evidence type="ECO:0000313" key="2">
    <source>
        <dbReference type="EMBL" id="CAE4629705.1"/>
    </source>
</evidence>
<gene>
    <name evidence="2" type="ORF">AMON00008_LOCUS42730</name>
</gene>
<sequence>MLGCFRNRSGRQPSVPEPIPARPRLHAVEEAAGPARQEGIPTVPSRRIRADTDEEAVFVHSLKSSEKLEAAIAANVLPRLELEVQSSLQETMEFLHLDSIGSTEDAKQTTRQTCDELSRLAEGGPHAEGLQEQNPDEEDTSCSRTVDREEAAELADNEELQLSDSMELTEVQNLAQSFLQSIGLRPEDAGARNRTRWRGRVLWNQCFYLSLARSYLGHEARQRRVHKMALSLRRAIEAVVLERHPEWARDLAASAEGTGCAMVFADFLPIAMRVEAGDRNLLAAFAVCILDSVNGHVEVYMGPRYASLQDEAEKQRNLVLLWYKPWHYQCLVCDDELGSKVAMSYESFKDLLTKHGVVYIETLE</sequence>
<evidence type="ECO:0000256" key="1">
    <source>
        <dbReference type="SAM" id="MobiDB-lite"/>
    </source>
</evidence>
<accession>A0A7S4RZN0</accession>
<dbReference type="AlphaFoldDB" id="A0A7S4RZN0"/>
<proteinExistence type="predicted"/>